<reference evidence="4 5" key="1">
    <citation type="submission" date="2017-04" db="EMBL/GenBank/DDBJ databases">
        <title>Genome Sequence of the Model Brown-Rot Fungus Postia placenta SB12.</title>
        <authorList>
            <consortium name="DOE Joint Genome Institute"/>
            <person name="Gaskell J."/>
            <person name="Kersten P."/>
            <person name="Larrondo L.F."/>
            <person name="Canessa P."/>
            <person name="Martinez D."/>
            <person name="Hibbett D."/>
            <person name="Schmoll M."/>
            <person name="Kubicek C.P."/>
            <person name="Martinez A.T."/>
            <person name="Yadav J."/>
            <person name="Master E."/>
            <person name="Magnuson J.K."/>
            <person name="James T."/>
            <person name="Yaver D."/>
            <person name="Berka R."/>
            <person name="Labutti K."/>
            <person name="Lipzen A."/>
            <person name="Aerts A."/>
            <person name="Barry K."/>
            <person name="Henrissat B."/>
            <person name="Blanchette R."/>
            <person name="Grigoriev I."/>
            <person name="Cullen D."/>
        </authorList>
    </citation>
    <scope>NUCLEOTIDE SEQUENCE [LARGE SCALE GENOMIC DNA]</scope>
    <source>
        <strain evidence="4 5">MAD-698-R-SB12</strain>
    </source>
</reference>
<organism evidence="4 5">
    <name type="scientific">Postia placenta MAD-698-R-SB12</name>
    <dbReference type="NCBI Taxonomy" id="670580"/>
    <lineage>
        <taxon>Eukaryota</taxon>
        <taxon>Fungi</taxon>
        <taxon>Dikarya</taxon>
        <taxon>Basidiomycota</taxon>
        <taxon>Agaricomycotina</taxon>
        <taxon>Agaricomycetes</taxon>
        <taxon>Polyporales</taxon>
        <taxon>Adustoporiaceae</taxon>
        <taxon>Rhodonia</taxon>
    </lineage>
</organism>
<dbReference type="InterPro" id="IPR021858">
    <property type="entry name" value="Fun_TF"/>
</dbReference>
<keyword evidence="2" id="KW-0539">Nucleus</keyword>
<dbReference type="PANTHER" id="PTHR37534">
    <property type="entry name" value="TRANSCRIPTIONAL ACTIVATOR PROTEIN UGA3"/>
    <property type="match status" value="1"/>
</dbReference>
<dbReference type="Proteomes" id="UP000194127">
    <property type="component" value="Unassembled WGS sequence"/>
</dbReference>
<keyword evidence="5" id="KW-1185">Reference proteome</keyword>
<evidence type="ECO:0000256" key="2">
    <source>
        <dbReference type="ARBA" id="ARBA00023242"/>
    </source>
</evidence>
<feature type="region of interest" description="Disordered" evidence="3">
    <location>
        <begin position="1"/>
        <end position="71"/>
    </location>
</feature>
<evidence type="ECO:0008006" key="6">
    <source>
        <dbReference type="Google" id="ProtNLM"/>
    </source>
</evidence>
<dbReference type="Pfam" id="PF11951">
    <property type="entry name" value="Fungal_trans_2"/>
    <property type="match status" value="1"/>
</dbReference>
<accession>A0A1X6MMF3</accession>
<evidence type="ECO:0000313" key="4">
    <source>
        <dbReference type="EMBL" id="OSX57611.1"/>
    </source>
</evidence>
<sequence>MAGHASASPASSGSHYPSPETYSDMASSNASPASGSPSLYTPRAHDDPDAASPDTRSPEDPAARPPAEVARAHSAGKGGCWYKCDEEREGANGACRTCRRLGIDCLGWGAKRPDWMRGNLRMDALTGCPEEAMLALAEISALAHWKMSELRNGSLSVRELIRRGDMIETQLRQRAAPRHAGEGNLTPLDPHLAATTMQFSMTMSGTPSASTSSGVTAHATAISKDEASTVVADIFRETAVLYLHTILSEALPGVPEIHGAIAKIISLLHILPSSEYDRAIIFPLFLTGCMSDDRGVRDMIKRRFLLLDDTFGNIHQVLMQLESIWNERNTMLTHHGGTGIVHWRESLRSQWANLLLL</sequence>
<dbReference type="RefSeq" id="XP_024334405.1">
    <property type="nucleotide sequence ID" value="XM_024486981.1"/>
</dbReference>
<dbReference type="EMBL" id="KZ110607">
    <property type="protein sequence ID" value="OSX57611.1"/>
    <property type="molecule type" value="Genomic_DNA"/>
</dbReference>
<gene>
    <name evidence="4" type="ORF">POSPLADRAFT_1155765</name>
</gene>
<dbReference type="GeneID" id="36331930"/>
<protein>
    <recommendedName>
        <fullName evidence="6">Zn(2)-C6 fungal-type domain-containing protein</fullName>
    </recommendedName>
</protein>
<feature type="compositionally biased region" description="Low complexity" evidence="3">
    <location>
        <begin position="26"/>
        <end position="38"/>
    </location>
</feature>
<dbReference type="OrthoDB" id="5419315at2759"/>
<evidence type="ECO:0000256" key="1">
    <source>
        <dbReference type="ARBA" id="ARBA00004123"/>
    </source>
</evidence>
<dbReference type="GO" id="GO:0005634">
    <property type="term" value="C:nucleus"/>
    <property type="evidence" value="ECO:0007669"/>
    <property type="project" value="UniProtKB-SubCell"/>
</dbReference>
<proteinExistence type="predicted"/>
<feature type="compositionally biased region" description="Low complexity" evidence="3">
    <location>
        <begin position="1"/>
        <end position="19"/>
    </location>
</feature>
<name>A0A1X6MMF3_9APHY</name>
<evidence type="ECO:0000256" key="3">
    <source>
        <dbReference type="SAM" id="MobiDB-lite"/>
    </source>
</evidence>
<comment type="subcellular location">
    <subcellularLocation>
        <location evidence="1">Nucleus</location>
    </subcellularLocation>
</comment>
<evidence type="ECO:0000313" key="5">
    <source>
        <dbReference type="Proteomes" id="UP000194127"/>
    </source>
</evidence>
<dbReference type="AlphaFoldDB" id="A0A1X6MMF3"/>
<dbReference type="STRING" id="670580.A0A1X6MMF3"/>
<dbReference type="PANTHER" id="PTHR37534:SF46">
    <property type="entry name" value="ZN(II)2CYS6 TRANSCRIPTION FACTOR (EUROFUNG)"/>
    <property type="match status" value="1"/>
</dbReference>